<reference evidence="1" key="2">
    <citation type="submission" date="2020-03" db="EMBL/GenBank/DDBJ databases">
        <authorList>
            <consortium name="NCBI Pathogen Detection Project"/>
        </authorList>
    </citation>
    <scope>NUCLEOTIDE SEQUENCE</scope>
    <source>
        <strain evidence="1">2015EL-1673a</strain>
    </source>
</reference>
<dbReference type="AlphaFoldDB" id="A0A789MQA1"/>
<reference evidence="1" key="1">
    <citation type="journal article" date="2018" name="Genome Biol.">
        <title>SKESA: strategic k-mer extension for scrupulous assemblies.</title>
        <authorList>
            <person name="Souvorov A."/>
            <person name="Agarwala R."/>
            <person name="Lipman D.J."/>
        </authorList>
    </citation>
    <scope>NUCLEOTIDE SEQUENCE</scope>
    <source>
        <strain evidence="1">2015EL-1673a</strain>
    </source>
</reference>
<evidence type="ECO:0000313" key="1">
    <source>
        <dbReference type="EMBL" id="HAI2716352.1"/>
    </source>
</evidence>
<protein>
    <submittedName>
        <fullName evidence="1">Uncharacterized protein</fullName>
    </submittedName>
</protein>
<sequence>MTPDAVLIAKAILMLKADVDYTKDYVFPIALSFLSALMGGLTAYCINNRQEKIKIETEKFNSANTLMMVSFQMINTLVAIKSSYIGLRSRNPIFRALAINELLFNAGEVNFDISRLSFIKKIPTANKTLFERFVFFIKYKILKHELIMPSDEEIGNSWRNIARIDAFLFNYNFVLKSLIVRNQLDSDLKKRLSNIASKDKPVFEIKLDEIKKEIDASELSKYIDLTESIVALIDYLIREIDSFIMEFPKVAESNIELSKVNKARLSTIVLNKPAYLAALIPIPQPDFELVSLLVGMSPEEAKQRYSYSGWH</sequence>
<dbReference type="EMBL" id="DABDWQ010000040">
    <property type="protein sequence ID" value="HAI2716352.1"/>
    <property type="molecule type" value="Genomic_DNA"/>
</dbReference>
<dbReference type="RefSeq" id="WP_047083550.1">
    <property type="nucleotide sequence ID" value="NZ_BGEB01000090.1"/>
</dbReference>
<comment type="caution">
    <text evidence="1">The sequence shown here is derived from an EMBL/GenBank/DDBJ whole genome shotgun (WGS) entry which is preliminary data.</text>
</comment>
<organism evidence="1">
    <name type="scientific">Escherichia coli</name>
    <dbReference type="NCBI Taxonomy" id="562"/>
    <lineage>
        <taxon>Bacteria</taxon>
        <taxon>Pseudomonadati</taxon>
        <taxon>Pseudomonadota</taxon>
        <taxon>Gammaproteobacteria</taxon>
        <taxon>Enterobacterales</taxon>
        <taxon>Enterobacteriaceae</taxon>
        <taxon>Escherichia</taxon>
    </lineage>
</organism>
<name>A0A789MQA1_ECOLX</name>
<gene>
    <name evidence="1" type="ORF">HJK60_004745</name>
</gene>
<proteinExistence type="predicted"/>
<accession>A0A789MQA1</accession>